<dbReference type="Proteomes" id="UP001595882">
    <property type="component" value="Unassembled WGS sequence"/>
</dbReference>
<keyword evidence="5 6" id="KW-0472">Membrane</keyword>
<evidence type="ECO:0000256" key="6">
    <source>
        <dbReference type="SAM" id="Phobius"/>
    </source>
</evidence>
<evidence type="ECO:0000256" key="1">
    <source>
        <dbReference type="ARBA" id="ARBA00004651"/>
    </source>
</evidence>
<dbReference type="PANTHER" id="PTHR30294">
    <property type="entry name" value="MEMBRANE COMPONENT OF ABC TRANSPORTER YHHJ-RELATED"/>
    <property type="match status" value="1"/>
</dbReference>
<dbReference type="EMBL" id="JBHSDT010000004">
    <property type="protein sequence ID" value="MFC4402624.1"/>
    <property type="molecule type" value="Genomic_DNA"/>
</dbReference>
<protein>
    <submittedName>
        <fullName evidence="8">ABC transporter permease</fullName>
    </submittedName>
</protein>
<comment type="caution">
    <text evidence="8">The sequence shown here is derived from an EMBL/GenBank/DDBJ whole genome shotgun (WGS) entry which is preliminary data.</text>
</comment>
<keyword evidence="3 6" id="KW-0812">Transmembrane</keyword>
<feature type="transmembrane region" description="Helical" evidence="6">
    <location>
        <begin position="218"/>
        <end position="242"/>
    </location>
</feature>
<dbReference type="InterPro" id="IPR013525">
    <property type="entry name" value="ABC2_TM"/>
</dbReference>
<dbReference type="InterPro" id="IPR051449">
    <property type="entry name" value="ABC-2_transporter_component"/>
</dbReference>
<name>A0ABV8WX53_9BACI</name>
<evidence type="ECO:0000256" key="5">
    <source>
        <dbReference type="ARBA" id="ARBA00023136"/>
    </source>
</evidence>
<evidence type="ECO:0000259" key="7">
    <source>
        <dbReference type="Pfam" id="PF12698"/>
    </source>
</evidence>
<dbReference type="PANTHER" id="PTHR30294:SF29">
    <property type="entry name" value="MULTIDRUG ABC TRANSPORTER PERMEASE YBHS-RELATED"/>
    <property type="match status" value="1"/>
</dbReference>
<keyword evidence="9" id="KW-1185">Reference proteome</keyword>
<evidence type="ECO:0000256" key="3">
    <source>
        <dbReference type="ARBA" id="ARBA00022692"/>
    </source>
</evidence>
<evidence type="ECO:0000256" key="2">
    <source>
        <dbReference type="ARBA" id="ARBA00022475"/>
    </source>
</evidence>
<keyword evidence="4 6" id="KW-1133">Transmembrane helix</keyword>
<reference evidence="9" key="1">
    <citation type="journal article" date="2019" name="Int. J. Syst. Evol. Microbiol.">
        <title>The Global Catalogue of Microorganisms (GCM) 10K type strain sequencing project: providing services to taxonomists for standard genome sequencing and annotation.</title>
        <authorList>
            <consortium name="The Broad Institute Genomics Platform"/>
            <consortium name="The Broad Institute Genome Sequencing Center for Infectious Disease"/>
            <person name="Wu L."/>
            <person name="Ma J."/>
        </authorList>
    </citation>
    <scope>NUCLEOTIDE SEQUENCE [LARGE SCALE GENOMIC DNA]</scope>
    <source>
        <strain evidence="9">CCUG 37865</strain>
    </source>
</reference>
<proteinExistence type="predicted"/>
<feature type="transmembrane region" description="Helical" evidence="6">
    <location>
        <begin position="305"/>
        <end position="325"/>
    </location>
</feature>
<dbReference type="RefSeq" id="WP_390250387.1">
    <property type="nucleotide sequence ID" value="NZ_JBHSDT010000004.1"/>
</dbReference>
<feature type="transmembrane region" description="Helical" evidence="6">
    <location>
        <begin position="332"/>
        <end position="355"/>
    </location>
</feature>
<dbReference type="Gene3D" id="3.40.1710.10">
    <property type="entry name" value="abc type-2 transporter like domain"/>
    <property type="match status" value="1"/>
</dbReference>
<evidence type="ECO:0000313" key="8">
    <source>
        <dbReference type="EMBL" id="MFC4402624.1"/>
    </source>
</evidence>
<keyword evidence="2" id="KW-1003">Cell membrane</keyword>
<evidence type="ECO:0000256" key="4">
    <source>
        <dbReference type="ARBA" id="ARBA00022989"/>
    </source>
</evidence>
<accession>A0ABV8WX53</accession>
<feature type="transmembrane region" description="Helical" evidence="6">
    <location>
        <begin position="388"/>
        <end position="408"/>
    </location>
</feature>
<dbReference type="Pfam" id="PF12698">
    <property type="entry name" value="ABC2_membrane_3"/>
    <property type="match status" value="1"/>
</dbReference>
<evidence type="ECO:0000313" key="9">
    <source>
        <dbReference type="Proteomes" id="UP001595882"/>
    </source>
</evidence>
<sequence length="413" mass="47415">MKLVLYMQSIKHIALFTKNNFIQLGRKWISLPLLLLLPIILIGLIAFMIVSFIDIGDSDTIEVGLVDFDQSEETEIIVELLEESSQLGNMITMKRMNEIEANSRIENDKLSAYIVFPANFIHKLMEGERSQLSIIGNPKRPLESQLINELVETITRHIRGSQANILTINHYAKQLEMDSKERSDFLFKQFTEYFFYVLGSDQVLTEDKLTNNATASPIVYFSLAGWFAIVTVWLFVLYIMLYRDSSKNVKQRMRLYGVTNFQQAIASGIVTLVVTAILAVISFIGMKHFIPSLEVATENYLRMGLLMLGHSIIFIQCLTLLSWFIRSQKLTLLIQTGFTAITILFSGAIIPRIYFPVYTEKYSEYIFSHHAFYWMEQIALNGRFHAELQPLIVTIIGGFILLVGASFWKERVR</sequence>
<feature type="transmembrane region" description="Helical" evidence="6">
    <location>
        <begin position="28"/>
        <end position="53"/>
    </location>
</feature>
<organism evidence="8 9">
    <name type="scientific">Gracilibacillus xinjiangensis</name>
    <dbReference type="NCBI Taxonomy" id="1193282"/>
    <lineage>
        <taxon>Bacteria</taxon>
        <taxon>Bacillati</taxon>
        <taxon>Bacillota</taxon>
        <taxon>Bacilli</taxon>
        <taxon>Bacillales</taxon>
        <taxon>Bacillaceae</taxon>
        <taxon>Gracilibacillus</taxon>
    </lineage>
</organism>
<comment type="subcellular location">
    <subcellularLocation>
        <location evidence="1">Cell membrane</location>
        <topology evidence="1">Multi-pass membrane protein</topology>
    </subcellularLocation>
</comment>
<feature type="transmembrane region" description="Helical" evidence="6">
    <location>
        <begin position="263"/>
        <end position="285"/>
    </location>
</feature>
<gene>
    <name evidence="8" type="ORF">ACFOY7_06020</name>
</gene>
<feature type="domain" description="ABC-2 type transporter transmembrane" evidence="7">
    <location>
        <begin position="30"/>
        <end position="405"/>
    </location>
</feature>